<dbReference type="AlphaFoldDB" id="A0A4Z0S7C6"/>
<keyword evidence="2" id="KW-0804">Transcription</keyword>
<dbReference type="Proteomes" id="UP000297646">
    <property type="component" value="Unassembled WGS sequence"/>
</dbReference>
<accession>A0A4Z0S7C6</accession>
<dbReference type="OrthoDB" id="9764596at2"/>
<dbReference type="SUPFAM" id="SSF46894">
    <property type="entry name" value="C-terminal effector domain of the bipartite response regulators"/>
    <property type="match status" value="1"/>
</dbReference>
<sequence length="191" mass="22710">MMVKRVPDNIEDIMKDARDGDAIALTTLSSQLNGLIWREYARQDSRIKSRDWYSEAQYVLYRALASLRLFTWPTLVGYYEKALRHHARQIWRLEYRVDASFETVAMEDEKHANGGRLEENTVIYYEEKQHIKTSLQAVLSNLTPKERQFLKLWISGYKVEECAEILHRSKSWGYLMRRQIQIKLSVELYDD</sequence>
<dbReference type="RefSeq" id="WP_135518145.1">
    <property type="nucleotide sequence ID" value="NZ_PVSN01000010.1"/>
</dbReference>
<gene>
    <name evidence="3" type="ORF">C6P11_01825</name>
</gene>
<dbReference type="GO" id="GO:0003677">
    <property type="term" value="F:DNA binding"/>
    <property type="evidence" value="ECO:0007669"/>
    <property type="project" value="InterPro"/>
</dbReference>
<dbReference type="GO" id="GO:0006355">
    <property type="term" value="P:regulation of DNA-templated transcription"/>
    <property type="evidence" value="ECO:0007669"/>
    <property type="project" value="InterPro"/>
</dbReference>
<dbReference type="EMBL" id="PVSN01000010">
    <property type="protein sequence ID" value="TGE75595.1"/>
    <property type="molecule type" value="Genomic_DNA"/>
</dbReference>
<reference evidence="3 4" key="1">
    <citation type="submission" date="2018-03" db="EMBL/GenBank/DDBJ databases">
        <title>Genome sequencing of Weissella confusa isolates.</title>
        <authorList>
            <person name="Kajala I."/>
            <person name="Baruah R."/>
            <person name="Bergsveinson J."/>
            <person name="Juvonen R."/>
            <person name="Ziola B."/>
        </authorList>
    </citation>
    <scope>NUCLEOTIDE SEQUENCE [LARGE SCALE GENOMIC DNA]</scope>
    <source>
        <strain evidence="3 4">VTT E-062653</strain>
    </source>
</reference>
<evidence type="ECO:0000313" key="4">
    <source>
        <dbReference type="Proteomes" id="UP000297646"/>
    </source>
</evidence>
<keyword evidence="1" id="KW-0805">Transcription regulation</keyword>
<evidence type="ECO:0000256" key="1">
    <source>
        <dbReference type="ARBA" id="ARBA00023015"/>
    </source>
</evidence>
<protein>
    <submittedName>
        <fullName evidence="3">Uncharacterized protein</fullName>
    </submittedName>
</protein>
<dbReference type="InterPro" id="IPR016032">
    <property type="entry name" value="Sig_transdc_resp-reg_C-effctor"/>
</dbReference>
<evidence type="ECO:0000313" key="3">
    <source>
        <dbReference type="EMBL" id="TGE75595.1"/>
    </source>
</evidence>
<comment type="caution">
    <text evidence="3">The sequence shown here is derived from an EMBL/GenBank/DDBJ whole genome shotgun (WGS) entry which is preliminary data.</text>
</comment>
<organism evidence="3 4">
    <name type="scientific">Weissella confusa</name>
    <name type="common">Lactobacillus confusus</name>
    <dbReference type="NCBI Taxonomy" id="1583"/>
    <lineage>
        <taxon>Bacteria</taxon>
        <taxon>Bacillati</taxon>
        <taxon>Bacillota</taxon>
        <taxon>Bacilli</taxon>
        <taxon>Lactobacillales</taxon>
        <taxon>Lactobacillaceae</taxon>
        <taxon>Weissella</taxon>
    </lineage>
</organism>
<proteinExistence type="predicted"/>
<evidence type="ECO:0000256" key="2">
    <source>
        <dbReference type="ARBA" id="ARBA00023163"/>
    </source>
</evidence>
<name>A0A4Z0S7C6_WEICO</name>